<dbReference type="EMBL" id="CP002431">
    <property type="protein sequence ID" value="ADU64232.1"/>
    <property type="molecule type" value="Genomic_DNA"/>
</dbReference>
<organism evidence="1 2">
    <name type="scientific">Pseudodesulfovibrio aespoeensis (strain ATCC 700646 / DSM 10631 / Aspo-2)</name>
    <name type="common">Desulfovibrio aespoeensis</name>
    <dbReference type="NCBI Taxonomy" id="643562"/>
    <lineage>
        <taxon>Bacteria</taxon>
        <taxon>Pseudomonadati</taxon>
        <taxon>Thermodesulfobacteriota</taxon>
        <taxon>Desulfovibrionia</taxon>
        <taxon>Desulfovibrionales</taxon>
        <taxon>Desulfovibrionaceae</taxon>
    </lineage>
</organism>
<evidence type="ECO:0000313" key="2">
    <source>
        <dbReference type="Proteomes" id="UP000002191"/>
    </source>
</evidence>
<evidence type="ECO:0000313" key="1">
    <source>
        <dbReference type="EMBL" id="ADU64232.1"/>
    </source>
</evidence>
<proteinExistence type="predicted"/>
<accession>E6VRU5</accession>
<dbReference type="Proteomes" id="UP000002191">
    <property type="component" value="Chromosome"/>
</dbReference>
<protein>
    <submittedName>
        <fullName evidence="1">Uncharacterized protein</fullName>
    </submittedName>
</protein>
<dbReference type="RefSeq" id="WP_013516129.1">
    <property type="nucleotide sequence ID" value="NC_014844.1"/>
</dbReference>
<dbReference type="KEGG" id="das:Daes_3243"/>
<dbReference type="OrthoDB" id="5472265at2"/>
<dbReference type="STRING" id="643562.Daes_3243"/>
<sequence>MNPFALLSIFQRVRAQARVCPVCKHRQVVSGDRQGEPVRCDKCGATIPPQPKTT</sequence>
<reference evidence="1 2" key="2">
    <citation type="journal article" date="2014" name="Genome Announc.">
        <title>Complete Genome Sequence of the Subsurface, Mesophilic Sulfate-Reducing Bacterium Desulfovibrio aespoeensis Aspo-2.</title>
        <authorList>
            <person name="Pedersen K."/>
            <person name="Bengtsson A."/>
            <person name="Edlund J."/>
            <person name="Rabe L."/>
            <person name="Hazen T."/>
            <person name="Chakraborty R."/>
            <person name="Goodwin L."/>
            <person name="Shapiro N."/>
        </authorList>
    </citation>
    <scope>NUCLEOTIDE SEQUENCE [LARGE SCALE GENOMIC DNA]</scope>
    <source>
        <strain evidence="2">ATCC 700646 / DSM 10631 / Aspo-2</strain>
    </source>
</reference>
<keyword evidence="2" id="KW-1185">Reference proteome</keyword>
<name>E6VRU5_PSEA9</name>
<gene>
    <name evidence="1" type="ordered locus">Daes_3243</name>
</gene>
<dbReference type="HOGENOM" id="CLU_3042674_0_0_7"/>
<dbReference type="AlphaFoldDB" id="E6VRU5"/>
<reference evidence="2" key="1">
    <citation type="submission" date="2010-12" db="EMBL/GenBank/DDBJ databases">
        <title>Complete sequence of Desulfovibrio aespoeensis Aspo-2.</title>
        <authorList>
            <consortium name="US DOE Joint Genome Institute"/>
            <person name="Lucas S."/>
            <person name="Copeland A."/>
            <person name="Lapidus A."/>
            <person name="Cheng J.-F."/>
            <person name="Goodwin L."/>
            <person name="Pitluck S."/>
            <person name="Chertkov O."/>
            <person name="Misra M."/>
            <person name="Detter J.C."/>
            <person name="Han C."/>
            <person name="Tapia R."/>
            <person name="Land M."/>
            <person name="Hauser L."/>
            <person name="Kyrpides N."/>
            <person name="Ivanova N."/>
            <person name="Ovchinnikova G."/>
            <person name="Pedersen K."/>
            <person name="Jagevall S."/>
            <person name="Hazen T."/>
            <person name="Woyke T."/>
        </authorList>
    </citation>
    <scope>NUCLEOTIDE SEQUENCE [LARGE SCALE GENOMIC DNA]</scope>
    <source>
        <strain evidence="2">ATCC 700646 / DSM 10631 / Aspo-2</strain>
    </source>
</reference>